<name>Q0W1I4_METAR</name>
<organism evidence="1 2">
    <name type="scientific">Methanocella arvoryzae (strain DSM 22066 / NBRC 105507 / MRE50)</name>
    <dbReference type="NCBI Taxonomy" id="351160"/>
    <lineage>
        <taxon>Archaea</taxon>
        <taxon>Methanobacteriati</taxon>
        <taxon>Methanobacteriota</taxon>
        <taxon>Stenosarchaea group</taxon>
        <taxon>Methanomicrobia</taxon>
        <taxon>Methanocellales</taxon>
        <taxon>Methanocellaceae</taxon>
        <taxon>Methanocella</taxon>
    </lineage>
</organism>
<evidence type="ECO:0000313" key="1">
    <source>
        <dbReference type="EMBL" id="CAJ37759.1"/>
    </source>
</evidence>
<reference evidence="1 2" key="1">
    <citation type="journal article" date="2006" name="Science">
        <title>Genome of rice cluster I archaea -- the key methane producers in the rice rhizosphere.</title>
        <authorList>
            <person name="Erkel C."/>
            <person name="Kube M."/>
            <person name="Reinhardt R."/>
            <person name="Liesack W."/>
        </authorList>
    </citation>
    <scope>NUCLEOTIDE SEQUENCE [LARGE SCALE GENOMIC DNA]</scope>
    <source>
        <strain evidence="2">DSM 22066 / NBRC 105507 / MRE50</strain>
    </source>
</reference>
<gene>
    <name evidence="1" type="ORF">RCIX2718</name>
</gene>
<keyword evidence="2" id="KW-1185">Reference proteome</keyword>
<dbReference type="GeneID" id="5143207"/>
<protein>
    <submittedName>
        <fullName evidence="1">Uncharacterized protein</fullName>
    </submittedName>
</protein>
<accession>Q0W1I4</accession>
<sequence>MVDIKISLDNQSGKITAFTILGEDLKADELERAINSIRQTFGGASTSSQAPQAQATSVMAKDIRDLSSDRMTIKERLKLFLKFEYRGAWFNTIDVKDRYWRTYNEEIKISTVSTYLSRLHNEGFLERRGNKIEREYRIVEIPAEPQPAQDARVPEQQR</sequence>
<proteinExistence type="predicted"/>
<evidence type="ECO:0000313" key="2">
    <source>
        <dbReference type="Proteomes" id="UP000000663"/>
    </source>
</evidence>
<dbReference type="eggNOG" id="arCOG04038">
    <property type="taxonomic scope" value="Archaea"/>
</dbReference>
<dbReference type="OrthoDB" id="148154at2157"/>
<dbReference type="RefSeq" id="WP_012034828.1">
    <property type="nucleotide sequence ID" value="NC_009464.1"/>
</dbReference>
<dbReference type="AlphaFoldDB" id="Q0W1I4"/>
<dbReference type="KEGG" id="rci:RCIX2718"/>
<dbReference type="Proteomes" id="UP000000663">
    <property type="component" value="Chromosome"/>
</dbReference>
<dbReference type="EMBL" id="AM114193">
    <property type="protein sequence ID" value="CAJ37759.1"/>
    <property type="molecule type" value="Genomic_DNA"/>
</dbReference>